<dbReference type="PANTHER" id="PTHR11071">
    <property type="entry name" value="PEPTIDYL-PROLYL CIS-TRANS ISOMERASE"/>
    <property type="match status" value="1"/>
</dbReference>
<dbReference type="AlphaFoldDB" id="A0A2N8UP51"/>
<comment type="catalytic activity">
    <reaction evidence="1">
        <text>[protein]-peptidylproline (omega=180) = [protein]-peptidylproline (omega=0)</text>
        <dbReference type="Rhea" id="RHEA:16237"/>
        <dbReference type="Rhea" id="RHEA-COMP:10747"/>
        <dbReference type="Rhea" id="RHEA-COMP:10748"/>
        <dbReference type="ChEBI" id="CHEBI:83833"/>
        <dbReference type="ChEBI" id="CHEBI:83834"/>
        <dbReference type="EC" id="5.2.1.8"/>
    </reaction>
</comment>
<protein>
    <recommendedName>
        <fullName evidence="3">peptidylprolyl isomerase</fullName>
        <ecNumber evidence="3">5.2.1.8</ecNumber>
    </recommendedName>
</protein>
<dbReference type="FunFam" id="2.40.100.10:FF:000025">
    <property type="entry name" value="Peptidyl-prolyl cis-trans isomerase CYP19-2"/>
    <property type="match status" value="1"/>
</dbReference>
<dbReference type="InterPro" id="IPR029000">
    <property type="entry name" value="Cyclophilin-like_dom_sf"/>
</dbReference>
<evidence type="ECO:0000313" key="11">
    <source>
        <dbReference type="Proteomes" id="UP000239563"/>
    </source>
</evidence>
<dbReference type="SMART" id="SM00028">
    <property type="entry name" value="TPR"/>
    <property type="match status" value="2"/>
</dbReference>
<evidence type="ECO:0000256" key="5">
    <source>
        <dbReference type="ARBA" id="ARBA00022803"/>
    </source>
</evidence>
<dbReference type="FunFam" id="1.25.40.10:FF:000029">
    <property type="entry name" value="peptidyl-prolyl cis-trans isomerase D"/>
    <property type="match status" value="1"/>
</dbReference>
<keyword evidence="7" id="KW-0413">Isomerase</keyword>
<organism evidence="10 11">
    <name type="scientific">Sporisorium reilianum f. sp. reilianum</name>
    <dbReference type="NCBI Taxonomy" id="72559"/>
    <lineage>
        <taxon>Eukaryota</taxon>
        <taxon>Fungi</taxon>
        <taxon>Dikarya</taxon>
        <taxon>Basidiomycota</taxon>
        <taxon>Ustilaginomycotina</taxon>
        <taxon>Ustilaginomycetes</taxon>
        <taxon>Ustilaginales</taxon>
        <taxon>Ustilaginaceae</taxon>
        <taxon>Sporisorium</taxon>
    </lineage>
</organism>
<keyword evidence="6" id="KW-0697">Rotamase</keyword>
<dbReference type="GO" id="GO:0016018">
    <property type="term" value="F:cyclosporin A binding"/>
    <property type="evidence" value="ECO:0007669"/>
    <property type="project" value="TreeGrafter"/>
</dbReference>
<evidence type="ECO:0000256" key="1">
    <source>
        <dbReference type="ARBA" id="ARBA00000971"/>
    </source>
</evidence>
<feature type="domain" description="PPIase cyclophilin-type" evidence="9">
    <location>
        <begin position="33"/>
        <end position="188"/>
    </location>
</feature>
<dbReference type="GO" id="GO:0042026">
    <property type="term" value="P:protein refolding"/>
    <property type="evidence" value="ECO:0007669"/>
    <property type="project" value="UniProtKB-ARBA"/>
</dbReference>
<dbReference type="PANTHER" id="PTHR11071:SF561">
    <property type="entry name" value="PEPTIDYL-PROLYL CIS-TRANS ISOMERASE D-RELATED"/>
    <property type="match status" value="1"/>
</dbReference>
<dbReference type="Proteomes" id="UP000239563">
    <property type="component" value="Chromosome XXII"/>
</dbReference>
<name>A0A2N8UP51_9BASI</name>
<proteinExistence type="predicted"/>
<evidence type="ECO:0000259" key="9">
    <source>
        <dbReference type="PROSITE" id="PS50072"/>
    </source>
</evidence>
<dbReference type="EMBL" id="LT795075">
    <property type="protein sequence ID" value="SJX66562.1"/>
    <property type="molecule type" value="Genomic_DNA"/>
</dbReference>
<evidence type="ECO:0000256" key="8">
    <source>
        <dbReference type="SAM" id="MobiDB-lite"/>
    </source>
</evidence>
<dbReference type="InterPro" id="IPR019734">
    <property type="entry name" value="TPR_rpt"/>
</dbReference>
<dbReference type="Gene3D" id="1.25.40.10">
    <property type="entry name" value="Tetratricopeptide repeat domain"/>
    <property type="match status" value="1"/>
</dbReference>
<dbReference type="SUPFAM" id="SSF50891">
    <property type="entry name" value="Cyclophilin-like"/>
    <property type="match status" value="1"/>
</dbReference>
<feature type="compositionally biased region" description="Acidic residues" evidence="8">
    <location>
        <begin position="209"/>
        <end position="219"/>
    </location>
</feature>
<dbReference type="InterPro" id="IPR020892">
    <property type="entry name" value="Cyclophilin-type_PPIase_CS"/>
</dbReference>
<dbReference type="InterPro" id="IPR002130">
    <property type="entry name" value="Cyclophilin-type_PPIase_dom"/>
</dbReference>
<dbReference type="PROSITE" id="PS00170">
    <property type="entry name" value="CSA_PPIASE_1"/>
    <property type="match status" value="1"/>
</dbReference>
<evidence type="ECO:0000256" key="3">
    <source>
        <dbReference type="ARBA" id="ARBA00013194"/>
    </source>
</evidence>
<evidence type="ECO:0000256" key="6">
    <source>
        <dbReference type="ARBA" id="ARBA00023110"/>
    </source>
</evidence>
<sequence length="403" mass="43241">MVDSSPTAPTPGNPVVYLDLAFGAEPAPARAGANRIVLELYALTVPKTAENFRALCTNPPSKLASTGQPLSFLGSIFHRVIPKFMIQGGDFTRGDGTGGESIYGEKFDDEDLTGKHDQPFLLSMANAGPGTNGSQFFITTVPTPHLDGKHVVFGRVLAGKGVVRRVEGVKTTGGDRPVEDVRIAGCGQFDDAQVEERSWGIEADPTGDTYEEYPDDESPTLETSPQATLDIATALKTIANTAFSRSDYTTASTKYQKALRYLALHPVLPDTTPATLTAAYTALKLSTQLNLSLCALKTTPPHPDLAITHATAAIAFLTSPRAGSWDADAAAESKMNSDLAKAHYRRALAYVASKQDERAESDLVRAKELLPDDAGVKKELAALVKRKEARVRAQRKAYSKMFA</sequence>
<keyword evidence="5" id="KW-0802">TPR repeat</keyword>
<dbReference type="Pfam" id="PF00160">
    <property type="entry name" value="Pro_isomerase"/>
    <property type="match status" value="1"/>
</dbReference>
<keyword evidence="4" id="KW-0677">Repeat</keyword>
<dbReference type="GO" id="GO:0005737">
    <property type="term" value="C:cytoplasm"/>
    <property type="evidence" value="ECO:0007669"/>
    <property type="project" value="TreeGrafter"/>
</dbReference>
<dbReference type="Gene3D" id="2.40.100.10">
    <property type="entry name" value="Cyclophilin-like"/>
    <property type="match status" value="1"/>
</dbReference>
<evidence type="ECO:0000256" key="2">
    <source>
        <dbReference type="ARBA" id="ARBA00002388"/>
    </source>
</evidence>
<evidence type="ECO:0000256" key="7">
    <source>
        <dbReference type="ARBA" id="ARBA00023235"/>
    </source>
</evidence>
<reference evidence="10 11" key="1">
    <citation type="submission" date="2017-02" db="EMBL/GenBank/DDBJ databases">
        <authorList>
            <person name="Peterson S.W."/>
        </authorList>
    </citation>
    <scope>NUCLEOTIDE SEQUENCE [LARGE SCALE GENOMIC DNA]</scope>
    <source>
        <strain evidence="10 11">SRS1_H2-8</strain>
    </source>
</reference>
<feature type="region of interest" description="Disordered" evidence="8">
    <location>
        <begin position="199"/>
        <end position="223"/>
    </location>
</feature>
<accession>A0A2N8UP51</accession>
<dbReference type="PROSITE" id="PS50072">
    <property type="entry name" value="CSA_PPIASE_2"/>
    <property type="match status" value="1"/>
</dbReference>
<dbReference type="SUPFAM" id="SSF48452">
    <property type="entry name" value="TPR-like"/>
    <property type="match status" value="1"/>
</dbReference>
<dbReference type="EC" id="5.2.1.8" evidence="3"/>
<comment type="function">
    <text evidence="2">PPIases accelerate the folding of proteins. It catalyzes the cis-trans isomerization of proline imidic peptide bonds in oligopeptides.</text>
</comment>
<dbReference type="PRINTS" id="PR00153">
    <property type="entry name" value="CSAPPISMRASE"/>
</dbReference>
<gene>
    <name evidence="10" type="ORF">SRS1_16790</name>
</gene>
<evidence type="ECO:0000256" key="4">
    <source>
        <dbReference type="ARBA" id="ARBA00022737"/>
    </source>
</evidence>
<dbReference type="GO" id="GO:0003755">
    <property type="term" value="F:peptidyl-prolyl cis-trans isomerase activity"/>
    <property type="evidence" value="ECO:0007669"/>
    <property type="project" value="UniProtKB-KW"/>
</dbReference>
<dbReference type="InterPro" id="IPR011990">
    <property type="entry name" value="TPR-like_helical_dom_sf"/>
</dbReference>
<evidence type="ECO:0000313" key="10">
    <source>
        <dbReference type="EMBL" id="SJX66562.1"/>
    </source>
</evidence>